<reference evidence="1 2" key="1">
    <citation type="submission" date="2020-10" db="EMBL/GenBank/DDBJ databases">
        <authorList>
            <person name="Castelo-Branco R."/>
            <person name="Eusebio N."/>
            <person name="Adriana R."/>
            <person name="Vieira A."/>
            <person name="Brugerolle De Fraissinette N."/>
            <person name="Rezende De Castro R."/>
            <person name="Schneider M.P."/>
            <person name="Vasconcelos V."/>
            <person name="Leao P.N."/>
        </authorList>
    </citation>
    <scope>NUCLEOTIDE SEQUENCE [LARGE SCALE GENOMIC DNA]</scope>
    <source>
        <strain evidence="1 2">LEGE 00250</strain>
    </source>
</reference>
<name>A0ABR9VEF2_9CYAN</name>
<proteinExistence type="predicted"/>
<comment type="caution">
    <text evidence="1">The sequence shown here is derived from an EMBL/GenBank/DDBJ whole genome shotgun (WGS) entry which is preliminary data.</text>
</comment>
<dbReference type="EMBL" id="JADEWB010000065">
    <property type="protein sequence ID" value="MBE9236864.1"/>
    <property type="molecule type" value="Genomic_DNA"/>
</dbReference>
<evidence type="ECO:0000313" key="2">
    <source>
        <dbReference type="Proteomes" id="UP000606776"/>
    </source>
</evidence>
<protein>
    <submittedName>
        <fullName evidence="1">Uncharacterized protein</fullName>
    </submittedName>
</protein>
<accession>A0ABR9VEF2</accession>
<sequence length="117" mass="13321">MSEQTRLTYSDKATDSMIIDLSKIAEKTQIQNIHLALKFLSLLPTEAYTALQHIEEIASSEDWQKLSYLIARTLVDAQYEITHRQIIEHIKVDNLDDMESDDDILAAALKITSCRLG</sequence>
<dbReference type="RefSeq" id="WP_193942934.1">
    <property type="nucleotide sequence ID" value="NZ_JADEWB010000065.1"/>
</dbReference>
<gene>
    <name evidence="1" type="ORF">IQ227_12730</name>
</gene>
<evidence type="ECO:0000313" key="1">
    <source>
        <dbReference type="EMBL" id="MBE9236864.1"/>
    </source>
</evidence>
<dbReference type="Proteomes" id="UP000606776">
    <property type="component" value="Unassembled WGS sequence"/>
</dbReference>
<keyword evidence="2" id="KW-1185">Reference proteome</keyword>
<organism evidence="1 2">
    <name type="scientific">Sphaerospermopsis aphanizomenoides LEGE 00250</name>
    <dbReference type="NCBI Taxonomy" id="2777972"/>
    <lineage>
        <taxon>Bacteria</taxon>
        <taxon>Bacillati</taxon>
        <taxon>Cyanobacteriota</taxon>
        <taxon>Cyanophyceae</taxon>
        <taxon>Nostocales</taxon>
        <taxon>Aphanizomenonaceae</taxon>
        <taxon>Sphaerospermopsis</taxon>
        <taxon>Sphaerospermopsis aphanizomenoides</taxon>
    </lineage>
</organism>